<feature type="compositionally biased region" description="Basic and acidic residues" evidence="2">
    <location>
        <begin position="528"/>
        <end position="550"/>
    </location>
</feature>
<keyword evidence="3" id="KW-1185">Reference proteome</keyword>
<dbReference type="GeneID" id="100329045"/>
<feature type="region of interest" description="Disordered" evidence="2">
    <location>
        <begin position="198"/>
        <end position="228"/>
    </location>
</feature>
<feature type="compositionally biased region" description="Polar residues" evidence="2">
    <location>
        <begin position="315"/>
        <end position="338"/>
    </location>
</feature>
<keyword evidence="1" id="KW-0175">Coiled coil</keyword>
<protein>
    <submittedName>
        <fullName evidence="4">Oral-facial-digital syndrome 1 protein homolog</fullName>
    </submittedName>
</protein>
<feature type="coiled-coil region" evidence="1">
    <location>
        <begin position="43"/>
        <end position="144"/>
    </location>
</feature>
<feature type="compositionally biased region" description="Basic and acidic residues" evidence="2">
    <location>
        <begin position="447"/>
        <end position="518"/>
    </location>
</feature>
<accession>A0ABM0M9E8</accession>
<gene>
    <name evidence="4" type="primary">Ofd1</name>
</gene>
<dbReference type="RefSeq" id="XP_006816639.1">
    <property type="nucleotide sequence ID" value="XM_006816576.1"/>
</dbReference>
<proteinExistence type="predicted"/>
<feature type="region of interest" description="Disordered" evidence="2">
    <location>
        <begin position="265"/>
        <end position="603"/>
    </location>
</feature>
<feature type="coiled-coil region" evidence="1">
    <location>
        <begin position="233"/>
        <end position="260"/>
    </location>
</feature>
<sequence>MTKHNDIMSDKLREMADYPSVKEEAAVLRRELHNTKTALTEVKHELKIDRTKYEEQLRELRERLTKPTPEMVTLQVELNRTRDRLKDEETMLRQKETHLNSKLHEETEKCRDLKREVEEQTRQMNQMNEEITDLRATLRETQKALSNEVYRNPKSVPDSFYASKPLSRNAGQLDDLDSIDLCADTGFKYVSPDASLDLATPRERPRTDASLDLATPRERPRSASPDLALDKFLAETKARFQNLEMEAENLDENYRNYRHRSTNIYALPKKGSPSLKRSTWSDATDIPIRKTTSSSASQRKQSPPRSVLKKDRSAPSLSPSHSKPAVTSPTEKSSTSPLPSLRSKPLEVEPILSVSSPRRPLPKTGGYHSPSVKKDNNDLLLTGDAWKSSSLPHDVVEDEEKQEEQIEFSSAKSSPRLKKETSYDDDWESSKSERSEHQQPVVSLDAAWKHEVTSLDTEWKGQVKSEQELEKEREDERKWEEERKQKEEDRKRKEQEAWEREQRELEELERQQQLEKGDYQTSVTGQGSDEKVASGEEKKDEEGKTDKKNDDDSDANIDPVMKKYMQMVQKKKEEKKEQEKTASPDHSISIEEEIPSLGATSDNTFDDCWYSVESWSGQGKLHDDYSIMF</sequence>
<evidence type="ECO:0000256" key="2">
    <source>
        <dbReference type="SAM" id="MobiDB-lite"/>
    </source>
</evidence>
<feature type="compositionally biased region" description="Basic and acidic residues" evidence="2">
    <location>
        <begin position="417"/>
        <end position="437"/>
    </location>
</feature>
<evidence type="ECO:0000256" key="1">
    <source>
        <dbReference type="SAM" id="Coils"/>
    </source>
</evidence>
<feature type="compositionally biased region" description="Basic and acidic residues" evidence="2">
    <location>
        <begin position="570"/>
        <end position="583"/>
    </location>
</feature>
<evidence type="ECO:0000313" key="3">
    <source>
        <dbReference type="Proteomes" id="UP000694865"/>
    </source>
</evidence>
<feature type="compositionally biased region" description="Polar residues" evidence="2">
    <location>
        <begin position="290"/>
        <end position="304"/>
    </location>
</feature>
<evidence type="ECO:0000313" key="4">
    <source>
        <dbReference type="RefSeq" id="XP_006816639.1"/>
    </source>
</evidence>
<dbReference type="InterPro" id="IPR055289">
    <property type="entry name" value="OFD1"/>
</dbReference>
<dbReference type="Proteomes" id="UP000694865">
    <property type="component" value="Unplaced"/>
</dbReference>
<organism evidence="3 4">
    <name type="scientific">Saccoglossus kowalevskii</name>
    <name type="common">Acorn worm</name>
    <dbReference type="NCBI Taxonomy" id="10224"/>
    <lineage>
        <taxon>Eukaryota</taxon>
        <taxon>Metazoa</taxon>
        <taxon>Hemichordata</taxon>
        <taxon>Enteropneusta</taxon>
        <taxon>Harrimaniidae</taxon>
        <taxon>Saccoglossus</taxon>
    </lineage>
</organism>
<dbReference type="PANTHER" id="PTHR39063">
    <property type="entry name" value="ORAL-FACIAL-DIGITAL SYNDROME 1 PROTEIN HOMOLOG"/>
    <property type="match status" value="1"/>
</dbReference>
<dbReference type="PANTHER" id="PTHR39063:SF1">
    <property type="entry name" value="OFD1 CENTRIOLE AND CENTRIOLAR SATELLITE PROTEIN"/>
    <property type="match status" value="1"/>
</dbReference>
<feature type="compositionally biased region" description="Basic and acidic residues" evidence="2">
    <location>
        <begin position="200"/>
        <end position="221"/>
    </location>
</feature>
<name>A0ABM0M9E8_SACKO</name>
<reference evidence="4" key="1">
    <citation type="submission" date="2025-08" db="UniProtKB">
        <authorList>
            <consortium name="RefSeq"/>
        </authorList>
    </citation>
    <scope>IDENTIFICATION</scope>
    <source>
        <tissue evidence="4">Testes</tissue>
    </source>
</reference>
<feature type="compositionally biased region" description="Acidic residues" evidence="2">
    <location>
        <begin position="396"/>
        <end position="406"/>
    </location>
</feature>